<evidence type="ECO:0000259" key="1">
    <source>
        <dbReference type="Pfam" id="PF18322"/>
    </source>
</evidence>
<dbReference type="EMBL" id="APCN01002395">
    <property type="status" value="NOT_ANNOTATED_CDS"/>
    <property type="molecule type" value="Genomic_DNA"/>
</dbReference>
<evidence type="ECO:0000313" key="2">
    <source>
        <dbReference type="EnsemblMetazoa" id="AARA000593-PA"/>
    </source>
</evidence>
<accession>A0A182HH90</accession>
<dbReference type="VEuPathDB" id="VectorBase:AARA000593"/>
<dbReference type="InterPro" id="IPR041515">
    <property type="entry name" value="PPAF-2-like_Clip"/>
</dbReference>
<reference evidence="2" key="1">
    <citation type="submission" date="2022-08" db="UniProtKB">
        <authorList>
            <consortium name="EnsemblMetazoa"/>
        </authorList>
    </citation>
    <scope>IDENTIFICATION</scope>
    <source>
        <strain evidence="2">Dongola</strain>
    </source>
</reference>
<name>A0A182HH90_ANOAR</name>
<organism evidence="2 3">
    <name type="scientific">Anopheles arabiensis</name>
    <name type="common">Mosquito</name>
    <dbReference type="NCBI Taxonomy" id="7173"/>
    <lineage>
        <taxon>Eukaryota</taxon>
        <taxon>Metazoa</taxon>
        <taxon>Ecdysozoa</taxon>
        <taxon>Arthropoda</taxon>
        <taxon>Hexapoda</taxon>
        <taxon>Insecta</taxon>
        <taxon>Pterygota</taxon>
        <taxon>Neoptera</taxon>
        <taxon>Endopterygota</taxon>
        <taxon>Diptera</taxon>
        <taxon>Nematocera</taxon>
        <taxon>Culicoidea</taxon>
        <taxon>Culicidae</taxon>
        <taxon>Anophelinae</taxon>
        <taxon>Anopheles</taxon>
    </lineage>
</organism>
<feature type="domain" description="PPAF-2-like Clip" evidence="1">
    <location>
        <begin position="11"/>
        <end position="60"/>
    </location>
</feature>
<protein>
    <recommendedName>
        <fullName evidence="1">PPAF-2-like Clip domain-containing protein</fullName>
    </recommendedName>
</protein>
<dbReference type="Proteomes" id="UP000075840">
    <property type="component" value="Unassembled WGS sequence"/>
</dbReference>
<keyword evidence="3" id="KW-1185">Reference proteome</keyword>
<dbReference type="AlphaFoldDB" id="A0A182HH90"/>
<dbReference type="Pfam" id="PF18322">
    <property type="entry name" value="CLIP_1"/>
    <property type="match status" value="1"/>
</dbReference>
<dbReference type="EnsemblMetazoa" id="AARA000593-RA">
    <property type="protein sequence ID" value="AARA000593-PA"/>
    <property type="gene ID" value="AARA000593"/>
</dbReference>
<sequence>MLTLLVIVEAQGKKCPGECVPYYRCLDAVPNPDDEGTTDTTVDSAADDYDCPEILDICCKNISPELSIDELRGSTTVSDEQDEYLAWIVERVISRRERLINFFDTIFVDRCVCG</sequence>
<evidence type="ECO:0000313" key="3">
    <source>
        <dbReference type="Proteomes" id="UP000075840"/>
    </source>
</evidence>
<proteinExistence type="predicted"/>